<feature type="domain" description="Bifunctional inhibitor/plant lipid transfer protein/seed storage helical" evidence="11">
    <location>
        <begin position="37"/>
        <end position="114"/>
    </location>
</feature>
<dbReference type="Gene3D" id="1.10.110.10">
    <property type="entry name" value="Plant lipid-transfer and hydrophobic proteins"/>
    <property type="match status" value="1"/>
</dbReference>
<evidence type="ECO:0000256" key="2">
    <source>
        <dbReference type="ARBA" id="ARBA00009748"/>
    </source>
</evidence>
<evidence type="ECO:0000256" key="7">
    <source>
        <dbReference type="ARBA" id="ARBA00023180"/>
    </source>
</evidence>
<organism evidence="12 13">
    <name type="scientific">Stylosanthes scabra</name>
    <dbReference type="NCBI Taxonomy" id="79078"/>
    <lineage>
        <taxon>Eukaryota</taxon>
        <taxon>Viridiplantae</taxon>
        <taxon>Streptophyta</taxon>
        <taxon>Embryophyta</taxon>
        <taxon>Tracheophyta</taxon>
        <taxon>Spermatophyta</taxon>
        <taxon>Magnoliopsida</taxon>
        <taxon>eudicotyledons</taxon>
        <taxon>Gunneridae</taxon>
        <taxon>Pentapetalae</taxon>
        <taxon>rosids</taxon>
        <taxon>fabids</taxon>
        <taxon>Fabales</taxon>
        <taxon>Fabaceae</taxon>
        <taxon>Papilionoideae</taxon>
        <taxon>50 kb inversion clade</taxon>
        <taxon>dalbergioids sensu lato</taxon>
        <taxon>Dalbergieae</taxon>
        <taxon>Pterocarpus clade</taxon>
        <taxon>Stylosanthes</taxon>
    </lineage>
</organism>
<dbReference type="PRINTS" id="PR00382">
    <property type="entry name" value="LIPIDTRNSFER"/>
</dbReference>
<keyword evidence="13" id="KW-1185">Reference proteome</keyword>
<dbReference type="InterPro" id="IPR036312">
    <property type="entry name" value="Bifun_inhib/LTP/seed_sf"/>
</dbReference>
<keyword evidence="7" id="KW-0325">Glycoprotein</keyword>
<evidence type="ECO:0000256" key="1">
    <source>
        <dbReference type="ARBA" id="ARBA00004609"/>
    </source>
</evidence>
<dbReference type="Proteomes" id="UP001341840">
    <property type="component" value="Unassembled WGS sequence"/>
</dbReference>
<dbReference type="CDD" id="cd00010">
    <property type="entry name" value="AAI_LTSS"/>
    <property type="match status" value="1"/>
</dbReference>
<keyword evidence="5 10" id="KW-0732">Signal</keyword>
<comment type="subcellular location">
    <subcellularLocation>
        <location evidence="1">Cell membrane</location>
        <topology evidence="1">Lipid-anchor</topology>
        <topology evidence="1">GPI-anchor</topology>
    </subcellularLocation>
</comment>
<evidence type="ECO:0000256" key="9">
    <source>
        <dbReference type="SAM" id="MobiDB-lite"/>
    </source>
</evidence>
<keyword evidence="8" id="KW-0449">Lipoprotein</keyword>
<dbReference type="InterPro" id="IPR016140">
    <property type="entry name" value="Bifunc_inhib/LTP/seed_store"/>
</dbReference>
<dbReference type="InterPro" id="IPR000528">
    <property type="entry name" value="Plant_nsLTP"/>
</dbReference>
<proteinExistence type="inferred from homology"/>
<dbReference type="PANTHER" id="PTHR33044">
    <property type="entry name" value="BIFUNCTIONAL INHIBITOR/LIPID-TRANSFER PROTEIN/SEED STORAGE 2S ALBUMIN SUPERFAMILY PROTEIN-RELATED"/>
    <property type="match status" value="1"/>
</dbReference>
<keyword evidence="6" id="KW-1015">Disulfide bond</keyword>
<keyword evidence="4" id="KW-0472">Membrane</keyword>
<keyword evidence="3" id="KW-1003">Cell membrane</keyword>
<name>A0ABU6ZNN0_9FABA</name>
<keyword evidence="4" id="KW-0336">GPI-anchor</keyword>
<protein>
    <recommendedName>
        <fullName evidence="11">Bifunctional inhibitor/plant lipid transfer protein/seed storage helical domain-containing protein</fullName>
    </recommendedName>
</protein>
<comment type="caution">
    <text evidence="12">The sequence shown here is derived from an EMBL/GenBank/DDBJ whole genome shotgun (WGS) entry which is preliminary data.</text>
</comment>
<dbReference type="SMART" id="SM00499">
    <property type="entry name" value="AAI"/>
    <property type="match status" value="1"/>
</dbReference>
<dbReference type="SUPFAM" id="SSF47699">
    <property type="entry name" value="Bifunctional inhibitor/lipid-transfer protein/seed storage 2S albumin"/>
    <property type="match status" value="1"/>
</dbReference>
<feature type="signal peptide" evidence="10">
    <location>
        <begin position="1"/>
        <end position="30"/>
    </location>
</feature>
<evidence type="ECO:0000256" key="10">
    <source>
        <dbReference type="SAM" id="SignalP"/>
    </source>
</evidence>
<evidence type="ECO:0000256" key="6">
    <source>
        <dbReference type="ARBA" id="ARBA00023157"/>
    </source>
</evidence>
<evidence type="ECO:0000259" key="11">
    <source>
        <dbReference type="SMART" id="SM00499"/>
    </source>
</evidence>
<dbReference type="InterPro" id="IPR043325">
    <property type="entry name" value="LTSS"/>
</dbReference>
<feature type="region of interest" description="Disordered" evidence="9">
    <location>
        <begin position="111"/>
        <end position="176"/>
    </location>
</feature>
<evidence type="ECO:0000313" key="12">
    <source>
        <dbReference type="EMBL" id="MED6223376.1"/>
    </source>
</evidence>
<accession>A0ABU6ZNN0</accession>
<evidence type="ECO:0000256" key="3">
    <source>
        <dbReference type="ARBA" id="ARBA00022475"/>
    </source>
</evidence>
<evidence type="ECO:0000256" key="8">
    <source>
        <dbReference type="ARBA" id="ARBA00023288"/>
    </source>
</evidence>
<reference evidence="12 13" key="1">
    <citation type="journal article" date="2023" name="Plants (Basel)">
        <title>Bridging the Gap: Combining Genomics and Transcriptomics Approaches to Understand Stylosanthes scabra, an Orphan Legume from the Brazilian Caatinga.</title>
        <authorList>
            <person name="Ferreira-Neto J.R.C."/>
            <person name="da Silva M.D."/>
            <person name="Binneck E."/>
            <person name="de Melo N.F."/>
            <person name="da Silva R.H."/>
            <person name="de Melo A.L.T.M."/>
            <person name="Pandolfi V."/>
            <person name="Bustamante F.O."/>
            <person name="Brasileiro-Vidal A.C."/>
            <person name="Benko-Iseppon A.M."/>
        </authorList>
    </citation>
    <scope>NUCLEOTIDE SEQUENCE [LARGE SCALE GENOMIC DNA]</scope>
    <source>
        <tissue evidence="12">Leaves</tissue>
    </source>
</reference>
<gene>
    <name evidence="12" type="ORF">PIB30_073453</name>
</gene>
<evidence type="ECO:0000256" key="4">
    <source>
        <dbReference type="ARBA" id="ARBA00022622"/>
    </source>
</evidence>
<evidence type="ECO:0000313" key="13">
    <source>
        <dbReference type="Proteomes" id="UP001341840"/>
    </source>
</evidence>
<dbReference type="EMBL" id="JASCZI010272752">
    <property type="protein sequence ID" value="MED6223376.1"/>
    <property type="molecule type" value="Genomic_DNA"/>
</dbReference>
<evidence type="ECO:0000256" key="5">
    <source>
        <dbReference type="ARBA" id="ARBA00022729"/>
    </source>
</evidence>
<feature type="compositionally biased region" description="Polar residues" evidence="9">
    <location>
        <begin position="149"/>
        <end position="159"/>
    </location>
</feature>
<comment type="similarity">
    <text evidence="2">Belongs to the plant LTP family.</text>
</comment>
<sequence>MEFVRGRSSLSLVVMVLVVGATMWNQEAKAQSSSTSCTSTLASMSPCLNYIMGTSSTPSSSCCSQLSSVVKSSPQCLCSVLNGGGSNFGISINQTLALSLPSACKVQTPPASQCKGVNGGAASSGSPVGSPFGSPAESPADSPEGSIAPSGSGSDSPSVAGSKRVPATNGGSSDGSNIKVPSQFLLLFFVSCFYTFTNF</sequence>
<feature type="compositionally biased region" description="Low complexity" evidence="9">
    <location>
        <begin position="120"/>
        <end position="136"/>
    </location>
</feature>
<feature type="chain" id="PRO_5045962345" description="Bifunctional inhibitor/plant lipid transfer protein/seed storage helical domain-containing protein" evidence="10">
    <location>
        <begin position="31"/>
        <end position="199"/>
    </location>
</feature>
<dbReference type="Pfam" id="PF14368">
    <property type="entry name" value="LTP_2"/>
    <property type="match status" value="1"/>
</dbReference>